<dbReference type="SMART" id="SM00216">
    <property type="entry name" value="VWD"/>
    <property type="match status" value="8"/>
</dbReference>
<dbReference type="Pfam" id="PF08742">
    <property type="entry name" value="C8"/>
    <property type="match status" value="9"/>
</dbReference>
<feature type="region of interest" description="Disordered" evidence="4">
    <location>
        <begin position="486"/>
        <end position="553"/>
    </location>
</feature>
<evidence type="ECO:0000313" key="6">
    <source>
        <dbReference type="Ensembl" id="ENSELUP00000009700.3"/>
    </source>
</evidence>
<keyword evidence="1" id="KW-0677">Repeat</keyword>
<dbReference type="PROSITE" id="PS51233">
    <property type="entry name" value="VWFD"/>
    <property type="match status" value="9"/>
</dbReference>
<dbReference type="InterPro" id="IPR000742">
    <property type="entry name" value="EGF"/>
</dbReference>
<dbReference type="Proteomes" id="UP000265140">
    <property type="component" value="Chromosome 24"/>
</dbReference>
<dbReference type="SUPFAM" id="SSF57567">
    <property type="entry name" value="Serine protease inhibitors"/>
    <property type="match status" value="11"/>
</dbReference>
<keyword evidence="3" id="KW-0325">Glycoprotein</keyword>
<evidence type="ECO:0000256" key="4">
    <source>
        <dbReference type="SAM" id="MobiDB-lite"/>
    </source>
</evidence>
<feature type="domain" description="VWFD" evidence="5">
    <location>
        <begin position="1762"/>
        <end position="1924"/>
    </location>
</feature>
<feature type="domain" description="VWFD" evidence="5">
    <location>
        <begin position="663"/>
        <end position="837"/>
    </location>
</feature>
<reference evidence="6" key="4">
    <citation type="submission" date="2025-09" db="UniProtKB">
        <authorList>
            <consortium name="Ensembl"/>
        </authorList>
    </citation>
    <scope>IDENTIFICATION</scope>
</reference>
<feature type="domain" description="VWFD" evidence="5">
    <location>
        <begin position="3510"/>
        <end position="3622"/>
    </location>
</feature>
<feature type="domain" description="VWFD" evidence="5">
    <location>
        <begin position="1043"/>
        <end position="1220"/>
    </location>
</feature>
<dbReference type="Pfam" id="PF01826">
    <property type="entry name" value="TIL"/>
    <property type="match status" value="11"/>
</dbReference>
<dbReference type="Bgee" id="ENSELUG00000010289">
    <property type="expression patterns" value="Expressed in digestive tract and 2 other cell types or tissues"/>
</dbReference>
<feature type="region of interest" description="Disordered" evidence="4">
    <location>
        <begin position="2285"/>
        <end position="2304"/>
    </location>
</feature>
<feature type="domain" description="VWFD" evidence="5">
    <location>
        <begin position="2133"/>
        <end position="2293"/>
    </location>
</feature>
<organism evidence="6 7">
    <name type="scientific">Esox lucius</name>
    <name type="common">Northern pike</name>
    <dbReference type="NCBI Taxonomy" id="8010"/>
    <lineage>
        <taxon>Eukaryota</taxon>
        <taxon>Metazoa</taxon>
        <taxon>Chordata</taxon>
        <taxon>Craniata</taxon>
        <taxon>Vertebrata</taxon>
        <taxon>Euteleostomi</taxon>
        <taxon>Actinopterygii</taxon>
        <taxon>Neopterygii</taxon>
        <taxon>Teleostei</taxon>
        <taxon>Protacanthopterygii</taxon>
        <taxon>Esociformes</taxon>
        <taxon>Esocidae</taxon>
        <taxon>Esox</taxon>
    </lineage>
</organism>
<dbReference type="CDD" id="cd19941">
    <property type="entry name" value="TIL"/>
    <property type="match status" value="11"/>
</dbReference>
<protein>
    <recommendedName>
        <fullName evidence="5">VWFD domain-containing protein</fullName>
    </recommendedName>
</protein>
<dbReference type="SMART" id="SM00214">
    <property type="entry name" value="VWC"/>
    <property type="match status" value="6"/>
</dbReference>
<dbReference type="PANTHER" id="PTHR11339:SF374">
    <property type="entry name" value="ZONADHESIN"/>
    <property type="match status" value="1"/>
</dbReference>
<dbReference type="Gene3D" id="2.10.25.10">
    <property type="entry name" value="Laminin"/>
    <property type="match status" value="11"/>
</dbReference>
<reference evidence="7" key="1">
    <citation type="journal article" date="2014" name="PLoS ONE">
        <title>The genome and linkage map of the northern pike (Esox lucius): conserved synteny revealed between the salmonid sister group and the Neoteleostei.</title>
        <authorList>
            <person name="Rondeau E.B."/>
            <person name="Minkley D.R."/>
            <person name="Leong J.S."/>
            <person name="Messmer A.M."/>
            <person name="Jantzen J.R."/>
            <person name="von Schalburg K.R."/>
            <person name="Lemon C."/>
            <person name="Bird N.H."/>
            <person name="Koop B.F."/>
        </authorList>
    </citation>
    <scope>NUCLEOTIDE SEQUENCE</scope>
</reference>
<dbReference type="InterPro" id="IPR002919">
    <property type="entry name" value="TIL_dom"/>
</dbReference>
<evidence type="ECO:0000313" key="7">
    <source>
        <dbReference type="Proteomes" id="UP000265140"/>
    </source>
</evidence>
<accession>A0A3P8Y0T0</accession>
<reference evidence="6" key="2">
    <citation type="submission" date="2020-02" db="EMBL/GenBank/DDBJ databases">
        <title>Esox lucius (northern pike) genome, fEsoLuc1, primary haplotype.</title>
        <authorList>
            <person name="Myers G."/>
            <person name="Karagic N."/>
            <person name="Meyer A."/>
            <person name="Pippel M."/>
            <person name="Reichard M."/>
            <person name="Winkler S."/>
            <person name="Tracey A."/>
            <person name="Sims Y."/>
            <person name="Howe K."/>
            <person name="Rhie A."/>
            <person name="Formenti G."/>
            <person name="Durbin R."/>
            <person name="Fedrigo O."/>
            <person name="Jarvis E.D."/>
        </authorList>
    </citation>
    <scope>NUCLEOTIDE SEQUENCE [LARGE SCALE GENOMIC DNA]</scope>
</reference>
<evidence type="ECO:0000256" key="2">
    <source>
        <dbReference type="ARBA" id="ARBA00023157"/>
    </source>
</evidence>
<dbReference type="STRING" id="8010.ENSELUP00000009700"/>
<dbReference type="GO" id="GO:0005615">
    <property type="term" value="C:extracellular space"/>
    <property type="evidence" value="ECO:0007669"/>
    <property type="project" value="TreeGrafter"/>
</dbReference>
<dbReference type="FunFam" id="2.10.25.10:FF:000055">
    <property type="entry name" value="alpha-tectorin isoform X1"/>
    <property type="match status" value="9"/>
</dbReference>
<name>A0A3P8Y0T0_ESOLU</name>
<dbReference type="SMART" id="SM00215">
    <property type="entry name" value="VWC_out"/>
    <property type="match status" value="10"/>
</dbReference>
<dbReference type="InterPro" id="IPR001846">
    <property type="entry name" value="VWF_type-D"/>
</dbReference>
<dbReference type="Pfam" id="PF12714">
    <property type="entry name" value="TILa"/>
    <property type="match status" value="8"/>
</dbReference>
<keyword evidence="7" id="KW-1185">Reference proteome</keyword>
<feature type="domain" description="VWFD" evidence="5">
    <location>
        <begin position="107"/>
        <end position="285"/>
    </location>
</feature>
<dbReference type="InterPro" id="IPR050780">
    <property type="entry name" value="Mucin_vWF_Thrombospondin_sf"/>
</dbReference>
<evidence type="ECO:0000256" key="3">
    <source>
        <dbReference type="ARBA" id="ARBA00023180"/>
    </source>
</evidence>
<dbReference type="InParanoid" id="A0A3P8Y0T0"/>
<dbReference type="Pfam" id="PF00094">
    <property type="entry name" value="VWD"/>
    <property type="match status" value="10"/>
</dbReference>
<reference evidence="6" key="3">
    <citation type="submission" date="2025-08" db="UniProtKB">
        <authorList>
            <consortium name="Ensembl"/>
        </authorList>
    </citation>
    <scope>IDENTIFICATION</scope>
</reference>
<feature type="region of interest" description="Disordered" evidence="4">
    <location>
        <begin position="1212"/>
        <end position="1231"/>
    </location>
</feature>
<dbReference type="GO" id="GO:0031012">
    <property type="term" value="C:extracellular matrix"/>
    <property type="evidence" value="ECO:0007669"/>
    <property type="project" value="TreeGrafter"/>
</dbReference>
<evidence type="ECO:0000256" key="1">
    <source>
        <dbReference type="ARBA" id="ARBA00022737"/>
    </source>
</evidence>
<dbReference type="GeneTree" id="ENSGT00950000183155"/>
<feature type="domain" description="VWFD" evidence="5">
    <location>
        <begin position="1428"/>
        <end position="1606"/>
    </location>
</feature>
<dbReference type="InterPro" id="IPR014853">
    <property type="entry name" value="VWF/SSPO/ZAN-like_Cys-rich_dom"/>
</dbReference>
<dbReference type="Ensembl" id="ENSELUT00000003397.3">
    <property type="protein sequence ID" value="ENSELUP00000009700.3"/>
    <property type="gene ID" value="ENSELUG00000010289.3"/>
</dbReference>
<feature type="domain" description="VWFD" evidence="5">
    <location>
        <begin position="2826"/>
        <end position="2996"/>
    </location>
</feature>
<sequence>MCVSSCPETCLGVSGPPGCSEGCVEGCKCNPGFILSDDKCVPVKDCGCVDTSGDYHAVGDNWYLEGCKEKCVCLGEGVIQCQNTTCSITEGCGLQGGDYGCYPLETGICTVQGDPHYTSFDKRVHHFMGSCSYTLTKPCNETSGMPYFTVDTQNEHRGANKVVSYVRAVVVKVYGITVVLGQGRKILVNGTLLTPPVTLTNGVKVFLSGKFVVLETTFGLRVRFDGDHHADVTLPSSYNGLLCGLCGNFNGQPGDDNIKPDGKPAGNTNELGESWQVPDNRPDCTHGGGEEDCDPKVEAEAQKPTSCGMISDPKGIFKPCHAVVPPNIYQENCVYDQCATGGTVALCQAIESYADLCASAGVHITWRNNTFCPLKCPPGSHYNSCGSACPSTCSNLSSNSTCNQPCVEGCVCDTGLILSGDKCVPPNQCGCTDKDNNYRPVGHNWYLEGCKEKCVCLGGGVIQCHNTSCSITEECGLQGGELGCYPLGTSTPPTPGPTTPKPPTPGPTTPKPPTPGPTTPKPPTPGPTTPKPPTPGPTTPKPPTPKPTTPEPPVKCPPNAEYIECGPACIPSCKEPSTNCSGSCISACFCKPGFVFKGRRCVRTETCGCLEGGDYYEPGEVIFGDGCSKLCRCAGNYTLDCVDNSCSPTEECRSGACYPKDTSTCIVSGDPHYTTFDRKNYNFMGNCSYLISEPCNDTSVPHFEVHADNENRYNQPTISYLKAVHVYVHGVKISILKGGVVQLNSTNVNIPLTPAPGVSVLLSGTLYTVAMNFGVTVRYDGNHYMDIKVIKDYKDKLCGLCGDYNGNSNDDFRKPDGSLTTNPNDFGHSWVTDPNCNKPPNVTTPDCSYAEQDRYESSGYCGMLLDKNGPFAVCHPKVNPNKFFKDCVFDLCELGGAKPILCEAIESYVNECQDRGVSLGPWRNSTFCPLKCPANSHYVPCAAPCQPTCSKPPTGCDRPCSEGCVCDSGYILSAGKCVKESSCGCKHSDGQYYEPGEEWYVENCQMKCVCNAPFISCNPSDCPPMHECKVQGGELDCYPIGSEDCVISGDPHYNTFDDKFYTFMGTCTYTLARACKNHTGPWFSVEGKNEERGLAGVSYLKKLYVTVDGITVTLMKSRKTLVNGKRVSLPNSPSPLISLSLAGEYITLQTSFGLKVRWDGNHYAQISVPSSYSDQMCGLCGGYDGNPNNDFTKPDGSQVTSAKDFANSWQTKDDEDANCKPDINPDPDCDPSLEAEVSKPEKCGKLTDTKGPFRECIALVDPTPFFQSCVYDMCRFDGQQQMLCDQLQAYTDACLGAGAKVHPWRKPDFCPLTCPPNSSYSMCVSSCPETCLGVSGPPGCSEGCVEGCKCNPGFILSDDKCVPVKDCGCVDTSGDYHAVGDNWYLEGCKEKCVCLGEGVIQCHSTTCSITEGCGLQGGDYGCYPLETGICTVQGDPHYTSFDKRVHHFMGSCSYTLTKPCNETSGMPYFTVDTQNEHRGANKVVSYVRAVVVKVYGITVVLGQGRKILVNGTLLTPPVTLTNGVKVFLSGKFVVLETTFGLRVRFDGDHHADVTLPSSYNGLLCGLCGNFNGQPGDDNIKPDGKPAGIFKPCHAVVPPNIYQENCVYDQCATGGTVALCQAIESYADLCASAGVHITWRNNTFCPLKCPPGSHYNSCGSACPSTCSNLSSNSTCNQPCVEGCVCDTGLILSGDKCVPPNQCGCTDKDNNYRPVGHNWYLEGCKEKCVCLGGGVIQCHNTSCSMTEECGLQGGELGCYPLDTSTCIVSGDPHYTTFDRKNYNFMGNCSYLISEPCNDTSVPHFEVQADNENRYNQPTISYLKAVHVYVRGVKISILKGGVVQVNDKTLQKFTTAYALKNIQKNTSPNKQKNYKICVSVFSYKDKLCGLCGDYNGNSNDDFRKPDGSLTTNPNDFGHSWVTDPNCNKPPNVTTPDCSYAEQDRYESSGYCGMLLDKNGPFAVCHPKVNPNVSIYDCVFDLCELGGAKPILCEAIESYVNECQDRGVSLGPWRNSTFCPLKCPANSHYVPCAAPCQPTCSKPPTGCDRPCSEGCVCDSGYILSAGKCVKESSCGCKHSDGQYYEPGEEWYVENCQMKCVCNAPFISCNPSDCPPMHECQESLGGLTTSVLSTPGSEDCVISGDPHYNTFDDKFYTFMGTCTYTLARACKNHTDLQASSLKQRNKTVKPSFFLILLPQVNGKRVSLPNSPSPLISLSLAGEYITLQTSFGLKVRWDGNHYAQISVPSSYSDQMCGLCGGYDGNPNNDFTKPDGSQVTSAKDFANSWQTKDDEDANCKPDINPDPDCDPSLEAEVSKPEKCGKLTDTKGPFRECIALVDPTPFFQSCVYDMCRFDGQQQMLCDQLQAYTDACLGAGAKVHPWRKPDFCPLTCPPNSSYSMCVSSCPETCLGVSGPPGCSEGCVEGCKCNPGFILSDDKCVPVKDCGCVGDNWYLEGCKEKCVCLGEGVIQCQNTTCSITEGCGLQGGDYGCYPLETGICTVQGDPHYTSFDKRVHHFMGSCSYTLTKPCNETSGMPYFTVDTQNEHRGANKVVSYVRAVVVKVYGITVVNGTLLTPPVTLTNGVKVFLSGKFVVLETTFGLRVRFDGDHHADVTLPSSYNGLLCGLCGNFNGQPGDDNIKPDGKPASNTNELGESWQVPDNRIFKPCHAVVPPNIYQENCVYDQCATGGTVALCQAIESYADLCASAGVHITWRNNTFCPLKCPPGSHYNSCGSACPSTCSNLSSNSTCNQPCVEGCVCDTGLILSGDKCVPPNQCGCTDKDNNYRPVGHNWYLEGCKEKCVCLGGGVIQCHNTSCSITEECGLQGGELGCYPLVQGDPHYTSFDKRVHHFMGSCSYTLTKPCNETSGMPYFTVDTQNEHRGANKVVSYVRAVVVKVYGITVILGKGRKIQVNGTRVTPSVTLANEVKIYLSGKFVVLETTFGLRVRYDGNHHADVTLPSSYNGLLCGLCGKTLSICTHGGGEEDCDPKVEAEAQKPTSCGMISDPNGIFKPCYAVVPPNIYQENCVYDQCATGGETVALCQAIESYADLCASAGVHITWRNNTFCPLKCPPGSHYDSCGSACPSSCQNPNFNSTCNQPCVEGCVCDTGLILSGDKCVPPNQCGCTDKDNNYRPVGDSWFTQLDCSERCKCNTGNNITCEPWLCSPAQKCEVEEGELGCVSTGLGVCHVAGDPHYYTFDGLMHTFMGTCTYTLVEVNIRPISLPLSTVSPSVNNTSLFLFTLSLSFPLMCLFSLPLARPSLRPLTSQVCSPDTRPDVHPNCTAEEEKQFESLCSSIVLGDKFKPCHSLLPPEAFLGNCVYDMCEYDGMQATLCDNVDAYAQACKSAGVTIKWRNNTFCPLPCPPNSHYSDCTPPCPPTCSDLFPILCHLPSTACIEGCQCDPGFVLSDGKCVPLANCGCVDLTDEYHDVSTGSISCLDFKCDDKSVCALDKYGELYCRPEGTFPKTNSLNIPPPPKKFLCKNMNRRWLTFVYTPNSLKPFLLSPALGVPPSPEFDKCIIQGDPHYRTFDGMSHHYQGPFTYVLTQSHSLPSTQASLQVRGKNVRRGGLKKISYLDEVYVDVYGVSVRFLQKNVVLVSPVVGNTCVCESSPGEQLCVCESSPGEQLCV</sequence>
<dbReference type="InterPro" id="IPR036084">
    <property type="entry name" value="Ser_inhib-like_sf"/>
</dbReference>
<feature type="compositionally biased region" description="Pro residues" evidence="4">
    <location>
        <begin position="492"/>
        <end position="553"/>
    </location>
</feature>
<proteinExistence type="predicted"/>
<keyword evidence="2" id="KW-1015">Disulfide bond</keyword>
<evidence type="ECO:0000259" key="5">
    <source>
        <dbReference type="PROSITE" id="PS51233"/>
    </source>
</evidence>
<dbReference type="InterPro" id="IPR001007">
    <property type="entry name" value="VWF_dom"/>
</dbReference>
<dbReference type="SMART" id="SM00832">
    <property type="entry name" value="C8"/>
    <property type="match status" value="9"/>
</dbReference>
<feature type="domain" description="VWFD" evidence="5">
    <location>
        <begin position="2492"/>
        <end position="2663"/>
    </location>
</feature>
<feature type="region of interest" description="Disordered" evidence="4">
    <location>
        <begin position="254"/>
        <end position="295"/>
    </location>
</feature>
<dbReference type="PANTHER" id="PTHR11339">
    <property type="entry name" value="EXTRACELLULAR MATRIX GLYCOPROTEIN RELATED"/>
    <property type="match status" value="1"/>
</dbReference>
<dbReference type="SMART" id="SM00181">
    <property type="entry name" value="EGF"/>
    <property type="match status" value="7"/>
</dbReference>
<dbReference type="InterPro" id="IPR025615">
    <property type="entry name" value="TILa_dom"/>
</dbReference>